<name>A0A080ZH73_PHYNI</name>
<proteinExistence type="predicted"/>
<gene>
    <name evidence="1" type="ORF">F444_16754</name>
</gene>
<accession>A0A080ZH73</accession>
<dbReference type="Proteomes" id="UP000028582">
    <property type="component" value="Unassembled WGS sequence"/>
</dbReference>
<evidence type="ECO:0000313" key="1">
    <source>
        <dbReference type="EMBL" id="ETO65984.1"/>
    </source>
</evidence>
<protein>
    <submittedName>
        <fullName evidence="1">Uncharacterized protein</fullName>
    </submittedName>
</protein>
<dbReference type="EMBL" id="ANJA01003121">
    <property type="protein sequence ID" value="ETO65984.1"/>
    <property type="molecule type" value="Genomic_DNA"/>
</dbReference>
<organism evidence="1 2">
    <name type="scientific">Phytophthora nicotianae P1976</name>
    <dbReference type="NCBI Taxonomy" id="1317066"/>
    <lineage>
        <taxon>Eukaryota</taxon>
        <taxon>Sar</taxon>
        <taxon>Stramenopiles</taxon>
        <taxon>Oomycota</taxon>
        <taxon>Peronosporomycetes</taxon>
        <taxon>Peronosporales</taxon>
        <taxon>Peronosporaceae</taxon>
        <taxon>Phytophthora</taxon>
    </lineage>
</organism>
<sequence>MNKKTFVSEKNAFFDSLDADILVNTSQLGRLGRKNS</sequence>
<reference evidence="1 2" key="1">
    <citation type="submission" date="2013-11" db="EMBL/GenBank/DDBJ databases">
        <title>The Genome Sequence of Phytophthora parasitica P1976.</title>
        <authorList>
            <consortium name="The Broad Institute Genomics Platform"/>
            <person name="Russ C."/>
            <person name="Tyler B."/>
            <person name="Panabieres F."/>
            <person name="Shan W."/>
            <person name="Tripathy S."/>
            <person name="Grunwald N."/>
            <person name="Machado M."/>
            <person name="Johnson C.S."/>
            <person name="Walker B."/>
            <person name="Young S."/>
            <person name="Zeng Q."/>
            <person name="Gargeya S."/>
            <person name="Fitzgerald M."/>
            <person name="Haas B."/>
            <person name="Abouelleil A."/>
            <person name="Allen A.W."/>
            <person name="Alvarado L."/>
            <person name="Arachchi H.M."/>
            <person name="Berlin A.M."/>
            <person name="Chapman S.B."/>
            <person name="Gainer-Dewar J."/>
            <person name="Goldberg J."/>
            <person name="Griggs A."/>
            <person name="Gujja S."/>
            <person name="Hansen M."/>
            <person name="Howarth C."/>
            <person name="Imamovic A."/>
            <person name="Ireland A."/>
            <person name="Larimer J."/>
            <person name="McCowan C."/>
            <person name="Murphy C."/>
            <person name="Pearson M."/>
            <person name="Poon T.W."/>
            <person name="Priest M."/>
            <person name="Roberts A."/>
            <person name="Saif S."/>
            <person name="Shea T."/>
            <person name="Sisk P."/>
            <person name="Sykes S."/>
            <person name="Wortman J."/>
            <person name="Nusbaum C."/>
            <person name="Birren B."/>
        </authorList>
    </citation>
    <scope>NUCLEOTIDE SEQUENCE [LARGE SCALE GENOMIC DNA]</scope>
    <source>
        <strain evidence="1 2">P1976</strain>
    </source>
</reference>
<evidence type="ECO:0000313" key="2">
    <source>
        <dbReference type="Proteomes" id="UP000028582"/>
    </source>
</evidence>
<comment type="caution">
    <text evidence="1">The sequence shown here is derived from an EMBL/GenBank/DDBJ whole genome shotgun (WGS) entry which is preliminary data.</text>
</comment>
<dbReference type="AlphaFoldDB" id="A0A080ZH73"/>